<proteinExistence type="predicted"/>
<evidence type="ECO:0000313" key="2">
    <source>
        <dbReference type="Proteomes" id="UP000805649"/>
    </source>
</evidence>
<organism evidence="1 2">
    <name type="scientific">Colletotrichum truncatum</name>
    <name type="common">Anthracnose fungus</name>
    <name type="synonym">Colletotrichum capsici</name>
    <dbReference type="NCBI Taxonomy" id="5467"/>
    <lineage>
        <taxon>Eukaryota</taxon>
        <taxon>Fungi</taxon>
        <taxon>Dikarya</taxon>
        <taxon>Ascomycota</taxon>
        <taxon>Pezizomycotina</taxon>
        <taxon>Sordariomycetes</taxon>
        <taxon>Hypocreomycetidae</taxon>
        <taxon>Glomerellales</taxon>
        <taxon>Glomerellaceae</taxon>
        <taxon>Colletotrichum</taxon>
        <taxon>Colletotrichum truncatum species complex</taxon>
    </lineage>
</organism>
<dbReference type="Proteomes" id="UP000805649">
    <property type="component" value="Unassembled WGS sequence"/>
</dbReference>
<name>A0ACC3YWR3_COLTU</name>
<keyword evidence="2" id="KW-1185">Reference proteome</keyword>
<protein>
    <submittedName>
        <fullName evidence="1">Enoyl-CoA hydratase/isomerase</fullName>
    </submittedName>
</protein>
<evidence type="ECO:0000313" key="1">
    <source>
        <dbReference type="EMBL" id="KAL0936385.1"/>
    </source>
</evidence>
<sequence>MRFPKLPAKAAYIHLNNPARRNALSLEVLEDLRSQLLRNLTSPKSGRLLTLPPFKSGILRDLEAASDSTSVGSKEKSGHNWLVDADAWAEERAGLPNVLVLRSSGLVFSSGHDLKQLASLSRAEVKHTFSLCAEVMSLIRRSPAPVICPIHGLATAAGLQLALSTDYPIALSTAKFQLPGASIGLPCTSPATAVSRRLPPGQTYRMLLMAEAVTADAMKGAVDVVQEPEHAESTDTAAAAFEGRVKEVVDRLAGSAGQPMAFGKWAYWTQIGIKGDAAEMGGDGYEDAANWAGRVMALHARSADAREGITAFMEKRRPEWRT</sequence>
<reference evidence="1 2" key="1">
    <citation type="journal article" date="2020" name="Phytopathology">
        <title>Genome Sequence Resources of Colletotrichum truncatum, C. plurivorum, C. musicola, and C. sojae: Four Species Pathogenic to Soybean (Glycine max).</title>
        <authorList>
            <person name="Rogerio F."/>
            <person name="Boufleur T.R."/>
            <person name="Ciampi-Guillardi M."/>
            <person name="Sukno S.A."/>
            <person name="Thon M.R."/>
            <person name="Massola Junior N.S."/>
            <person name="Baroncelli R."/>
        </authorList>
    </citation>
    <scope>NUCLEOTIDE SEQUENCE [LARGE SCALE GENOMIC DNA]</scope>
    <source>
        <strain evidence="1 2">CMES1059</strain>
    </source>
</reference>
<dbReference type="EMBL" id="VUJX02000005">
    <property type="protein sequence ID" value="KAL0936385.1"/>
    <property type="molecule type" value="Genomic_DNA"/>
</dbReference>
<comment type="caution">
    <text evidence="1">The sequence shown here is derived from an EMBL/GenBank/DDBJ whole genome shotgun (WGS) entry which is preliminary data.</text>
</comment>
<accession>A0ACC3YWR3</accession>
<gene>
    <name evidence="1" type="ORF">CTRU02_208600</name>
</gene>